<dbReference type="GO" id="GO:0005198">
    <property type="term" value="F:structural molecule activity"/>
    <property type="evidence" value="ECO:0007669"/>
    <property type="project" value="InterPro"/>
</dbReference>
<sequence>MYSCNQYLLPCSRIKHIMLAPFVLWFYFYPWLHNRICPDAVRQMDPLVQSALEGIATLPNDFFPELGDQVKFSRDAIAEYEKSESTNRHIAVIKCALDTYVGVARIYSTIRTATFTADDAQGASHRVALDDESMKGILHLMHAELDTVLRRKLWWHTNCLIWGEAQTAEYTAKLRTWLMTPAAYRNQYAPTIEALTRATKAVHLAARPSRSTTQSTSSRRRRSSKSKSRSASRSKSPRKN</sequence>
<dbReference type="InterPro" id="IPR036459">
    <property type="entry name" value="Viral_capsid_core_dom_sf_HBV"/>
</dbReference>
<feature type="compositionally biased region" description="Low complexity" evidence="1">
    <location>
        <begin position="205"/>
        <end position="217"/>
    </location>
</feature>
<evidence type="ECO:0000256" key="1">
    <source>
        <dbReference type="SAM" id="MobiDB-lite"/>
    </source>
</evidence>
<dbReference type="EMBL" id="MZ244222">
    <property type="protein sequence ID" value="QWY26506.1"/>
    <property type="molecule type" value="Genomic_DNA"/>
</dbReference>
<reference evidence="2" key="2">
    <citation type="submission" date="2021-04" db="EMBL/GenBank/DDBJ databases">
        <authorList>
            <person name="Chen X."/>
            <person name="Shi M."/>
            <person name="Wu W."/>
        </authorList>
    </citation>
    <scope>NUCLEOTIDE SEQUENCE</scope>
    <source>
        <strain evidence="2">Cxx17</strain>
    </source>
</reference>
<organismHost>
    <name type="scientific">Homo sapiens</name>
    <name type="common">Human</name>
    <dbReference type="NCBI Taxonomy" id="9606"/>
</organismHost>
<reference evidence="2" key="1">
    <citation type="journal article" date="2021" name="Viruses">
        <title>Discovery and Characterization of Actively Replicating DNA and Retro-Transcribing Viruses in Lower Vertebrate Hosts Based on RNA Sequencing.</title>
        <authorList>
            <person name="Chen X.X."/>
            <person name="Wu W.C."/>
            <person name="Shi M."/>
        </authorList>
    </citation>
    <scope>NUCLEOTIDE SEQUENCE</scope>
    <source>
        <strain evidence="2">Cxx17</strain>
    </source>
</reference>
<dbReference type="SUPFAM" id="SSF47852">
    <property type="entry name" value="Hepatitis B viral capsid (hbcag)"/>
    <property type="match status" value="1"/>
</dbReference>
<dbReference type="Pfam" id="PF00906">
    <property type="entry name" value="Hepatitis_core"/>
    <property type="match status" value="1"/>
</dbReference>
<feature type="region of interest" description="Disordered" evidence="1">
    <location>
        <begin position="201"/>
        <end position="240"/>
    </location>
</feature>
<feature type="compositionally biased region" description="Basic residues" evidence="1">
    <location>
        <begin position="218"/>
        <end position="240"/>
    </location>
</feature>
<proteinExistence type="predicted"/>
<organismHost>
    <name type="scientific">Pan troglodytes</name>
    <name type="common">Chimpanzee</name>
    <dbReference type="NCBI Taxonomy" id="9598"/>
</organismHost>
<dbReference type="Gene3D" id="1.10.4090.10">
    <property type="entry name" value="Viral capsid, core domain supefamily, Hepatitis B virus"/>
    <property type="match status" value="1"/>
</dbReference>
<dbReference type="InterPro" id="IPR002006">
    <property type="entry name" value="Hepatitis_core"/>
</dbReference>
<accession>A0A8F3CIP4</accession>
<evidence type="ECO:0000313" key="2">
    <source>
        <dbReference type="EMBL" id="QWY26506.1"/>
    </source>
</evidence>
<protein>
    <submittedName>
        <fullName evidence="2">Core protein</fullName>
    </submittedName>
</protein>
<name>A0A8F3CIP4_HBV</name>
<organism evidence="2">
    <name type="scientific">Hepatitis B virus</name>
    <name type="common">HBV</name>
    <dbReference type="NCBI Taxonomy" id="10407"/>
    <lineage>
        <taxon>Viruses</taxon>
        <taxon>Riboviria</taxon>
        <taxon>Pararnavirae</taxon>
        <taxon>Artverviricota</taxon>
        <taxon>Revtraviricetes</taxon>
        <taxon>Blubervirales</taxon>
        <taxon>Hepadnaviridae</taxon>
        <taxon>Orthohepadnavirus</taxon>
        <taxon>Orthohepadnavirus hominoidei</taxon>
    </lineage>
</organism>